<gene>
    <name evidence="1" type="ORF">H8D96_01380</name>
</gene>
<dbReference type="PANTHER" id="PTHR11941">
    <property type="entry name" value="ENOYL-COA HYDRATASE-RELATED"/>
    <property type="match status" value="1"/>
</dbReference>
<dbReference type="Pfam" id="PF00378">
    <property type="entry name" value="ECH_1"/>
    <property type="match status" value="1"/>
</dbReference>
<evidence type="ECO:0000313" key="2">
    <source>
        <dbReference type="Proteomes" id="UP000605201"/>
    </source>
</evidence>
<dbReference type="AlphaFoldDB" id="A0A8J6P0E9"/>
<evidence type="ECO:0000313" key="1">
    <source>
        <dbReference type="EMBL" id="MBC8430547.1"/>
    </source>
</evidence>
<dbReference type="InterPro" id="IPR029045">
    <property type="entry name" value="ClpP/crotonase-like_dom_sf"/>
</dbReference>
<reference evidence="1 2" key="1">
    <citation type="submission" date="2020-08" db="EMBL/GenBank/DDBJ databases">
        <title>Bridging the membrane lipid divide: bacteria of the FCB group superphylum have the potential to synthesize archaeal ether lipids.</title>
        <authorList>
            <person name="Villanueva L."/>
            <person name="Von Meijenfeldt F.A.B."/>
            <person name="Westbye A.B."/>
            <person name="Yadav S."/>
            <person name="Hopmans E.C."/>
            <person name="Dutilh B.E."/>
            <person name="Sinninghe Damste J.S."/>
        </authorList>
    </citation>
    <scope>NUCLEOTIDE SEQUENCE [LARGE SCALE GENOMIC DNA]</scope>
    <source>
        <strain evidence="1">NIOZ-UU17</strain>
    </source>
</reference>
<proteinExistence type="predicted"/>
<name>A0A8J6P0E9_9BACT</name>
<dbReference type="GO" id="GO:0003824">
    <property type="term" value="F:catalytic activity"/>
    <property type="evidence" value="ECO:0007669"/>
    <property type="project" value="UniProtKB-ARBA"/>
</dbReference>
<dbReference type="SUPFAM" id="SSF52096">
    <property type="entry name" value="ClpP/crotonase"/>
    <property type="match status" value="1"/>
</dbReference>
<dbReference type="Proteomes" id="UP000605201">
    <property type="component" value="Unassembled WGS sequence"/>
</dbReference>
<protein>
    <submittedName>
        <fullName evidence="1">Enoyl-CoA hydratase/isomerase family protein</fullName>
    </submittedName>
</protein>
<organism evidence="1 2">
    <name type="scientific">Candidatus Desulfatibia vada</name>
    <dbReference type="NCBI Taxonomy" id="2841696"/>
    <lineage>
        <taxon>Bacteria</taxon>
        <taxon>Pseudomonadati</taxon>
        <taxon>Thermodesulfobacteriota</taxon>
        <taxon>Desulfobacteria</taxon>
        <taxon>Desulfobacterales</taxon>
        <taxon>Desulfobacterales incertae sedis</taxon>
        <taxon>Candidatus Desulfatibia</taxon>
    </lineage>
</organism>
<accession>A0A8J6P0E9</accession>
<dbReference type="GO" id="GO:0006635">
    <property type="term" value="P:fatty acid beta-oxidation"/>
    <property type="evidence" value="ECO:0007669"/>
    <property type="project" value="TreeGrafter"/>
</dbReference>
<dbReference type="CDD" id="cd06558">
    <property type="entry name" value="crotonase-like"/>
    <property type="match status" value="1"/>
</dbReference>
<dbReference type="PANTHER" id="PTHR11941:SF45">
    <property type="entry name" value="ENOYL-COA DELTA ISOMERASE 1, MITOCHONDRIAL"/>
    <property type="match status" value="1"/>
</dbReference>
<sequence>MSFVHVSKTGEIATVTLSRGKVNALNEPMLREIRTSFQDLEKSDEVKAVILTGRGKFFSFGFDIPELLSYSKDDFIRYLTTFANFCSYLFLFPKPVIAALNGHTIAGGCMLANACDLRVMVPEKAKIALNEITFGASVFAGSVAILKFCVGSRNAETILYSGTMYSPDEAARLGLVDQIVPAENLMQAAEKAAADFASKSAAAFSSIKGLLRGPIAEEMAKREQDSLHEFADIWYSEETWVKLQDIKIHS</sequence>
<dbReference type="Gene3D" id="3.90.226.10">
    <property type="entry name" value="2-enoyl-CoA Hydratase, Chain A, domain 1"/>
    <property type="match status" value="1"/>
</dbReference>
<comment type="caution">
    <text evidence="1">The sequence shown here is derived from an EMBL/GenBank/DDBJ whole genome shotgun (WGS) entry which is preliminary data.</text>
</comment>
<dbReference type="EMBL" id="JACNIG010000054">
    <property type="protein sequence ID" value="MBC8430547.1"/>
    <property type="molecule type" value="Genomic_DNA"/>
</dbReference>
<dbReference type="InterPro" id="IPR001753">
    <property type="entry name" value="Enoyl-CoA_hydra/iso"/>
</dbReference>